<sequence length="55" mass="5719">STNAGTGLFSESDGTLNDANPLKEVVSSSIIDKHVAMEVQSPLVAQTYSVQSPVV</sequence>
<proteinExistence type="predicted"/>
<reference evidence="1" key="1">
    <citation type="journal article" date="2019" name="Sci. Rep.">
        <title>Draft genome of Tanacetum cinerariifolium, the natural source of mosquito coil.</title>
        <authorList>
            <person name="Yamashiro T."/>
            <person name="Shiraishi A."/>
            <person name="Satake H."/>
            <person name="Nakayama K."/>
        </authorList>
    </citation>
    <scope>NUCLEOTIDE SEQUENCE</scope>
</reference>
<feature type="non-terminal residue" evidence="1">
    <location>
        <position position="1"/>
    </location>
</feature>
<gene>
    <name evidence="1" type="ORF">Tci_858057</name>
</gene>
<organism evidence="1">
    <name type="scientific">Tanacetum cinerariifolium</name>
    <name type="common">Dalmatian daisy</name>
    <name type="synonym">Chrysanthemum cinerariifolium</name>
    <dbReference type="NCBI Taxonomy" id="118510"/>
    <lineage>
        <taxon>Eukaryota</taxon>
        <taxon>Viridiplantae</taxon>
        <taxon>Streptophyta</taxon>
        <taxon>Embryophyta</taxon>
        <taxon>Tracheophyta</taxon>
        <taxon>Spermatophyta</taxon>
        <taxon>Magnoliopsida</taxon>
        <taxon>eudicotyledons</taxon>
        <taxon>Gunneridae</taxon>
        <taxon>Pentapetalae</taxon>
        <taxon>asterids</taxon>
        <taxon>campanulids</taxon>
        <taxon>Asterales</taxon>
        <taxon>Asteraceae</taxon>
        <taxon>Asteroideae</taxon>
        <taxon>Anthemideae</taxon>
        <taxon>Anthemidinae</taxon>
        <taxon>Tanacetum</taxon>
    </lineage>
</organism>
<protein>
    <submittedName>
        <fullName evidence="1">Uncharacterized protein</fullName>
    </submittedName>
</protein>
<evidence type="ECO:0000313" key="1">
    <source>
        <dbReference type="EMBL" id="GFC86087.1"/>
    </source>
</evidence>
<name>A0A699RLZ5_TANCI</name>
<dbReference type="EMBL" id="BKCJ011103282">
    <property type="protein sequence ID" value="GFC86087.1"/>
    <property type="molecule type" value="Genomic_DNA"/>
</dbReference>
<comment type="caution">
    <text evidence="1">The sequence shown here is derived from an EMBL/GenBank/DDBJ whole genome shotgun (WGS) entry which is preliminary data.</text>
</comment>
<dbReference type="AlphaFoldDB" id="A0A699RLZ5"/>
<accession>A0A699RLZ5</accession>